<reference evidence="2" key="1">
    <citation type="submission" date="2020-08" db="EMBL/GenBank/DDBJ databases">
        <title>Chromosome-level assembly of Southern catfish (Silurus meridionalis) provides insights into visual adaptation to the nocturnal and benthic lifestyles.</title>
        <authorList>
            <person name="Zhang Y."/>
            <person name="Wang D."/>
            <person name="Peng Z."/>
        </authorList>
    </citation>
    <scope>NUCLEOTIDE SEQUENCE</scope>
    <source>
        <strain evidence="2">SWU-2019-XX</strain>
        <tissue evidence="2">Muscle</tissue>
    </source>
</reference>
<evidence type="ECO:0000256" key="1">
    <source>
        <dbReference type="SAM" id="MobiDB-lite"/>
    </source>
</evidence>
<evidence type="ECO:0000313" key="3">
    <source>
        <dbReference type="Proteomes" id="UP000606274"/>
    </source>
</evidence>
<organism evidence="2 3">
    <name type="scientific">Silurus meridionalis</name>
    <name type="common">Southern catfish</name>
    <name type="synonym">Silurus soldatovi meridionalis</name>
    <dbReference type="NCBI Taxonomy" id="175797"/>
    <lineage>
        <taxon>Eukaryota</taxon>
        <taxon>Metazoa</taxon>
        <taxon>Chordata</taxon>
        <taxon>Craniata</taxon>
        <taxon>Vertebrata</taxon>
        <taxon>Euteleostomi</taxon>
        <taxon>Actinopterygii</taxon>
        <taxon>Neopterygii</taxon>
        <taxon>Teleostei</taxon>
        <taxon>Ostariophysi</taxon>
        <taxon>Siluriformes</taxon>
        <taxon>Siluridae</taxon>
        <taxon>Silurus</taxon>
    </lineage>
</organism>
<dbReference type="AlphaFoldDB" id="A0A8T0AZP5"/>
<name>A0A8T0AZP5_SILME</name>
<accession>A0A8T0AZP5</accession>
<protein>
    <submittedName>
        <fullName evidence="2">Uncharacterized protein</fullName>
    </submittedName>
</protein>
<evidence type="ECO:0000313" key="2">
    <source>
        <dbReference type="EMBL" id="KAF7699133.1"/>
    </source>
</evidence>
<keyword evidence="3" id="KW-1185">Reference proteome</keyword>
<sequence>MLGDYSKDYSSDKPWELAARVKATRRRSSDPYPRARLPARRHNQINRLLDELTLYLDNLPDDTVSPDCSSHPHITSLPSFKDVGIHTDPVVILPAGSPSGAIDTSDTDTAPDSSPSSPASTVFPRPASPSYSPTSPASPFPEPSSPASVIMVESDSEPGMVPDLFDLGPFSAMAEFLGRTSSPFPSCNCFL</sequence>
<feature type="compositionally biased region" description="Low complexity" evidence="1">
    <location>
        <begin position="103"/>
        <end position="135"/>
    </location>
</feature>
<dbReference type="EMBL" id="JABFDY010000013">
    <property type="protein sequence ID" value="KAF7699133.1"/>
    <property type="molecule type" value="Genomic_DNA"/>
</dbReference>
<gene>
    <name evidence="2" type="ORF">HF521_003875</name>
</gene>
<proteinExistence type="predicted"/>
<dbReference type="Proteomes" id="UP000606274">
    <property type="component" value="Unassembled WGS sequence"/>
</dbReference>
<feature type="region of interest" description="Disordered" evidence="1">
    <location>
        <begin position="91"/>
        <end position="158"/>
    </location>
</feature>
<comment type="caution">
    <text evidence="2">The sequence shown here is derived from an EMBL/GenBank/DDBJ whole genome shotgun (WGS) entry which is preliminary data.</text>
</comment>